<evidence type="ECO:0000256" key="1">
    <source>
        <dbReference type="SAM" id="MobiDB-lite"/>
    </source>
</evidence>
<accession>A0A918FFW6</accession>
<reference evidence="2" key="2">
    <citation type="submission" date="2020-09" db="EMBL/GenBank/DDBJ databases">
        <authorList>
            <person name="Sun Q."/>
            <person name="Ohkuma M."/>
        </authorList>
    </citation>
    <scope>NUCLEOTIDE SEQUENCE</scope>
    <source>
        <strain evidence="2">JCM 4346</strain>
    </source>
</reference>
<evidence type="ECO:0000313" key="3">
    <source>
        <dbReference type="Proteomes" id="UP000658320"/>
    </source>
</evidence>
<feature type="region of interest" description="Disordered" evidence="1">
    <location>
        <begin position="23"/>
        <end position="48"/>
    </location>
</feature>
<gene>
    <name evidence="2" type="ORF">GCM10010251_59690</name>
</gene>
<reference evidence="2" key="1">
    <citation type="journal article" date="2014" name="Int. J. Syst. Evol. Microbiol.">
        <title>Complete genome sequence of Corynebacterium casei LMG S-19264T (=DSM 44701T), isolated from a smear-ripened cheese.</title>
        <authorList>
            <consortium name="US DOE Joint Genome Institute (JGI-PGF)"/>
            <person name="Walter F."/>
            <person name="Albersmeier A."/>
            <person name="Kalinowski J."/>
            <person name="Ruckert C."/>
        </authorList>
    </citation>
    <scope>NUCLEOTIDE SEQUENCE</scope>
    <source>
        <strain evidence="2">JCM 4346</strain>
    </source>
</reference>
<evidence type="ECO:0000313" key="2">
    <source>
        <dbReference type="EMBL" id="GGR35411.1"/>
    </source>
</evidence>
<dbReference type="EMBL" id="BMSX01000015">
    <property type="protein sequence ID" value="GGR35411.1"/>
    <property type="molecule type" value="Genomic_DNA"/>
</dbReference>
<comment type="caution">
    <text evidence="2">The sequence shown here is derived from an EMBL/GenBank/DDBJ whole genome shotgun (WGS) entry which is preliminary data.</text>
</comment>
<keyword evidence="3" id="KW-1185">Reference proteome</keyword>
<organism evidence="2 3">
    <name type="scientific">Streptomyces aurantiogriseus</name>
    <dbReference type="NCBI Taxonomy" id="66870"/>
    <lineage>
        <taxon>Bacteria</taxon>
        <taxon>Bacillati</taxon>
        <taxon>Actinomycetota</taxon>
        <taxon>Actinomycetes</taxon>
        <taxon>Kitasatosporales</taxon>
        <taxon>Streptomycetaceae</taxon>
        <taxon>Streptomyces</taxon>
    </lineage>
</organism>
<dbReference type="Proteomes" id="UP000658320">
    <property type="component" value="Unassembled WGS sequence"/>
</dbReference>
<proteinExistence type="predicted"/>
<sequence length="48" mass="5104">MRSALRKRPDSLACAAAALFPASPRPGREYAKATMPTRDSRLSAGSGR</sequence>
<name>A0A918FFW6_9ACTN</name>
<dbReference type="AlphaFoldDB" id="A0A918FFW6"/>
<protein>
    <submittedName>
        <fullName evidence="2">Uncharacterized protein</fullName>
    </submittedName>
</protein>